<evidence type="ECO:0000256" key="1">
    <source>
        <dbReference type="ARBA" id="ARBA00022884"/>
    </source>
</evidence>
<dbReference type="InterPro" id="IPR045180">
    <property type="entry name" value="La_dom_prot"/>
</dbReference>
<dbReference type="PANTHER" id="PTHR22792:SF140">
    <property type="entry name" value="ACHILLES, ISOFORM A"/>
    <property type="match status" value="1"/>
</dbReference>
<dbReference type="InterPro" id="IPR012677">
    <property type="entry name" value="Nucleotide-bd_a/b_plait_sf"/>
</dbReference>
<dbReference type="InterPro" id="IPR036390">
    <property type="entry name" value="WH_DNA-bd_sf"/>
</dbReference>
<dbReference type="InterPro" id="IPR036388">
    <property type="entry name" value="WH-like_DNA-bd_sf"/>
</dbReference>
<evidence type="ECO:0000259" key="3">
    <source>
        <dbReference type="PROSITE" id="PS50961"/>
    </source>
</evidence>
<organism evidence="4">
    <name type="scientific">Heterosigma akashiwo</name>
    <name type="common">Chromophytic alga</name>
    <name type="synonym">Heterosigma carterae</name>
    <dbReference type="NCBI Taxonomy" id="2829"/>
    <lineage>
        <taxon>Eukaryota</taxon>
        <taxon>Sar</taxon>
        <taxon>Stramenopiles</taxon>
        <taxon>Ochrophyta</taxon>
        <taxon>Raphidophyceae</taxon>
        <taxon>Chattonellales</taxon>
        <taxon>Chattonellaceae</taxon>
        <taxon>Heterosigma</taxon>
    </lineage>
</organism>
<dbReference type="EMBL" id="HBIU01023582">
    <property type="protein sequence ID" value="CAE0632256.1"/>
    <property type="molecule type" value="Transcribed_RNA"/>
</dbReference>
<dbReference type="SMART" id="SM00715">
    <property type="entry name" value="LA"/>
    <property type="match status" value="1"/>
</dbReference>
<proteinExistence type="predicted"/>
<dbReference type="AlphaFoldDB" id="A0A7S3XTY5"/>
<dbReference type="Pfam" id="PF05383">
    <property type="entry name" value="La"/>
    <property type="match status" value="1"/>
</dbReference>
<keyword evidence="1 2" id="KW-0694">RNA-binding</keyword>
<dbReference type="CDD" id="cd00590">
    <property type="entry name" value="RRM_SF"/>
    <property type="match status" value="1"/>
</dbReference>
<dbReference type="Gene3D" id="1.10.10.10">
    <property type="entry name" value="Winged helix-like DNA-binding domain superfamily/Winged helix DNA-binding domain"/>
    <property type="match status" value="1"/>
</dbReference>
<feature type="domain" description="HTH La-type RNA-binding" evidence="3">
    <location>
        <begin position="48"/>
        <end position="136"/>
    </location>
</feature>
<evidence type="ECO:0000313" key="4">
    <source>
        <dbReference type="EMBL" id="CAE0632256.1"/>
    </source>
</evidence>
<dbReference type="GO" id="GO:0005634">
    <property type="term" value="C:nucleus"/>
    <property type="evidence" value="ECO:0007669"/>
    <property type="project" value="TreeGrafter"/>
</dbReference>
<dbReference type="PANTHER" id="PTHR22792">
    <property type="entry name" value="LUPUS LA PROTEIN-RELATED"/>
    <property type="match status" value="1"/>
</dbReference>
<dbReference type="GO" id="GO:0003729">
    <property type="term" value="F:mRNA binding"/>
    <property type="evidence" value="ECO:0007669"/>
    <property type="project" value="TreeGrafter"/>
</dbReference>
<gene>
    <name evidence="4" type="ORF">HAKA00212_LOCUS10961</name>
</gene>
<sequence>MMVEGASSDNRKYQSQQRLSLPIRRLAAPVHHHQATNNIPRSEAVVPSLADDSLRAKVLRQIEYWLSDDQLKKDDYILKKMRGGWIPIRHLAKLKQIQRLNLSIDFIADSLRSSTDLVVSEDGTEIQRRVPFERFSSMEKDFRTLVVRYLPDNISEEGQLMTSFSTSHNSSEVEHVKIVKAKTVCPSHRKGQKPPFPVHMKAFAFIRYADMESAIAQLTEFQAHQSSGWRAQVDARLKCGLPPSEAAINYEAVKQAGREADERRALRDALAGAWRHSLEELEDDQGESTQLPSLWQTIPPSL</sequence>
<name>A0A7S3XTY5_HETAK</name>
<dbReference type="Gene3D" id="3.30.70.330">
    <property type="match status" value="1"/>
</dbReference>
<dbReference type="SUPFAM" id="SSF46785">
    <property type="entry name" value="Winged helix' DNA-binding domain"/>
    <property type="match status" value="1"/>
</dbReference>
<dbReference type="InterPro" id="IPR035979">
    <property type="entry name" value="RBD_domain_sf"/>
</dbReference>
<accession>A0A7S3XTY5</accession>
<protein>
    <recommendedName>
        <fullName evidence="3">HTH La-type RNA-binding domain-containing protein</fullName>
    </recommendedName>
</protein>
<dbReference type="CDD" id="cd07323">
    <property type="entry name" value="LAM"/>
    <property type="match status" value="1"/>
</dbReference>
<reference evidence="4" key="1">
    <citation type="submission" date="2021-01" db="EMBL/GenBank/DDBJ databases">
        <authorList>
            <person name="Corre E."/>
            <person name="Pelletier E."/>
            <person name="Niang G."/>
            <person name="Scheremetjew M."/>
            <person name="Finn R."/>
            <person name="Kale V."/>
            <person name="Holt S."/>
            <person name="Cochrane G."/>
            <person name="Meng A."/>
            <person name="Brown T."/>
            <person name="Cohen L."/>
        </authorList>
    </citation>
    <scope>NUCLEOTIDE SEQUENCE</scope>
    <source>
        <strain evidence="4">CCMP3107</strain>
    </source>
</reference>
<dbReference type="SUPFAM" id="SSF54928">
    <property type="entry name" value="RNA-binding domain, RBD"/>
    <property type="match status" value="1"/>
</dbReference>
<evidence type="ECO:0000256" key="2">
    <source>
        <dbReference type="PROSITE-ProRule" id="PRU00332"/>
    </source>
</evidence>
<dbReference type="PROSITE" id="PS50961">
    <property type="entry name" value="HTH_LA"/>
    <property type="match status" value="1"/>
</dbReference>
<dbReference type="InterPro" id="IPR006630">
    <property type="entry name" value="La_HTH"/>
</dbReference>